<feature type="transmembrane region" description="Helical" evidence="9">
    <location>
        <begin position="12"/>
        <end position="37"/>
    </location>
</feature>
<dbReference type="InterPro" id="IPR003280">
    <property type="entry name" value="2pore_dom_K_chnl"/>
</dbReference>
<feature type="domain" description="Potassium channel" evidence="10">
    <location>
        <begin position="24"/>
        <end position="88"/>
    </location>
</feature>
<proteinExistence type="predicted"/>
<dbReference type="GO" id="GO:0030322">
    <property type="term" value="P:stabilization of membrane potential"/>
    <property type="evidence" value="ECO:0007669"/>
    <property type="project" value="TreeGrafter"/>
</dbReference>
<keyword evidence="8" id="KW-0175">Coiled coil</keyword>
<keyword evidence="7" id="KW-0407">Ion channel</keyword>
<evidence type="ECO:0000256" key="4">
    <source>
        <dbReference type="ARBA" id="ARBA00022989"/>
    </source>
</evidence>
<protein>
    <recommendedName>
        <fullName evidence="10">Potassium channel domain-containing protein</fullName>
    </recommendedName>
</protein>
<sequence length="163" mass="19735">MHHIKKFFNHVLANHYILFFTIIIVFIVLIWTISFHFVEKWDIFSSFYFTTVTMATVGYGDMAPMTYGWKILAIMYGFMGAPLFIGLTWIILQSKFHKIVKGSMHEYHKEIREAQKEAEHLAEDLKKEHELQKETFKEMEEVKNPEPKQVRWKRIFKKFWRKK</sequence>
<dbReference type="PANTHER" id="PTHR11003:SF291">
    <property type="entry name" value="IP11374P"/>
    <property type="match status" value="1"/>
</dbReference>
<evidence type="ECO:0000256" key="6">
    <source>
        <dbReference type="ARBA" id="ARBA00023136"/>
    </source>
</evidence>
<comment type="subcellular location">
    <subcellularLocation>
        <location evidence="1">Membrane</location>
        <topology evidence="1">Multi-pass membrane protein</topology>
    </subcellularLocation>
</comment>
<evidence type="ECO:0000259" key="10">
    <source>
        <dbReference type="Pfam" id="PF07885"/>
    </source>
</evidence>
<reference evidence="11" key="1">
    <citation type="journal article" date="2012" name="Science">
        <title>Fermentation, hydrogen, and sulfur metabolism in multiple uncultivated bacterial phyla.</title>
        <authorList>
            <person name="Wrighton K.C."/>
            <person name="Thomas B.C."/>
            <person name="Sharon I."/>
            <person name="Miller C.S."/>
            <person name="Castelle C.J."/>
            <person name="VerBerkmoes N.C."/>
            <person name="Wilkins M.J."/>
            <person name="Hettich R.L."/>
            <person name="Lipton M.S."/>
            <person name="Williams K.H."/>
            <person name="Long P.E."/>
            <person name="Banfield J.F."/>
        </authorList>
    </citation>
    <scope>NUCLEOTIDE SEQUENCE [LARGE SCALE GENOMIC DNA]</scope>
</reference>
<dbReference type="EMBL" id="AMFJ01036151">
    <property type="protein sequence ID" value="EKD24946.1"/>
    <property type="molecule type" value="Genomic_DNA"/>
</dbReference>
<comment type="caution">
    <text evidence="11">The sequence shown here is derived from an EMBL/GenBank/DDBJ whole genome shotgun (WGS) entry which is preliminary data.</text>
</comment>
<name>K1XI81_9BACT</name>
<dbReference type="Pfam" id="PF07885">
    <property type="entry name" value="Ion_trans_2"/>
    <property type="match status" value="1"/>
</dbReference>
<dbReference type="Gene3D" id="1.10.287.70">
    <property type="match status" value="1"/>
</dbReference>
<evidence type="ECO:0000256" key="1">
    <source>
        <dbReference type="ARBA" id="ARBA00004141"/>
    </source>
</evidence>
<dbReference type="AlphaFoldDB" id="K1XI81"/>
<dbReference type="PANTHER" id="PTHR11003">
    <property type="entry name" value="POTASSIUM CHANNEL, SUBFAMILY K"/>
    <property type="match status" value="1"/>
</dbReference>
<keyword evidence="6 9" id="KW-0472">Membrane</keyword>
<evidence type="ECO:0000256" key="9">
    <source>
        <dbReference type="SAM" id="Phobius"/>
    </source>
</evidence>
<dbReference type="GO" id="GO:0022841">
    <property type="term" value="F:potassium ion leak channel activity"/>
    <property type="evidence" value="ECO:0007669"/>
    <property type="project" value="TreeGrafter"/>
</dbReference>
<keyword evidence="5" id="KW-0406">Ion transport</keyword>
<dbReference type="GO" id="GO:0005886">
    <property type="term" value="C:plasma membrane"/>
    <property type="evidence" value="ECO:0007669"/>
    <property type="project" value="TreeGrafter"/>
</dbReference>
<accession>K1XI81</accession>
<dbReference type="GO" id="GO:0015271">
    <property type="term" value="F:outward rectifier potassium channel activity"/>
    <property type="evidence" value="ECO:0007669"/>
    <property type="project" value="TreeGrafter"/>
</dbReference>
<keyword evidence="3 9" id="KW-0812">Transmembrane</keyword>
<evidence type="ECO:0000256" key="2">
    <source>
        <dbReference type="ARBA" id="ARBA00022448"/>
    </source>
</evidence>
<keyword evidence="4 9" id="KW-1133">Transmembrane helix</keyword>
<feature type="transmembrane region" description="Helical" evidence="9">
    <location>
        <begin position="72"/>
        <end position="92"/>
    </location>
</feature>
<evidence type="ECO:0000313" key="11">
    <source>
        <dbReference type="EMBL" id="EKD24946.1"/>
    </source>
</evidence>
<evidence type="ECO:0000256" key="8">
    <source>
        <dbReference type="SAM" id="Coils"/>
    </source>
</evidence>
<gene>
    <name evidence="11" type="ORF">ACD_80C00144G0004</name>
</gene>
<evidence type="ECO:0000256" key="7">
    <source>
        <dbReference type="ARBA" id="ARBA00023303"/>
    </source>
</evidence>
<feature type="coiled-coil region" evidence="8">
    <location>
        <begin position="104"/>
        <end position="142"/>
    </location>
</feature>
<keyword evidence="2" id="KW-0813">Transport</keyword>
<feature type="transmembrane region" description="Helical" evidence="9">
    <location>
        <begin position="43"/>
        <end position="60"/>
    </location>
</feature>
<dbReference type="InterPro" id="IPR013099">
    <property type="entry name" value="K_chnl_dom"/>
</dbReference>
<organism evidence="11">
    <name type="scientific">uncultured bacterium</name>
    <name type="common">gcode 4</name>
    <dbReference type="NCBI Taxonomy" id="1234023"/>
    <lineage>
        <taxon>Bacteria</taxon>
        <taxon>environmental samples</taxon>
    </lineage>
</organism>
<evidence type="ECO:0000256" key="5">
    <source>
        <dbReference type="ARBA" id="ARBA00023065"/>
    </source>
</evidence>
<evidence type="ECO:0000256" key="3">
    <source>
        <dbReference type="ARBA" id="ARBA00022692"/>
    </source>
</evidence>
<dbReference type="SUPFAM" id="SSF81324">
    <property type="entry name" value="Voltage-gated potassium channels"/>
    <property type="match status" value="1"/>
</dbReference>